<feature type="region of interest" description="Disordered" evidence="8">
    <location>
        <begin position="44"/>
        <end position="108"/>
    </location>
</feature>
<keyword evidence="3" id="KW-0053">Apoptosis</keyword>
<dbReference type="PANTHER" id="PTHR22576">
    <property type="entry name" value="MUCOSA ASSOCIATED LYMPHOID TISSUE LYMPHOMA TRANSLOCATION PROTEIN 1/PARACASPASE"/>
    <property type="match status" value="1"/>
</dbReference>
<organism evidence="11 12">
    <name type="scientific">Rhynocoris fuscipes</name>
    <dbReference type="NCBI Taxonomy" id="488301"/>
    <lineage>
        <taxon>Eukaryota</taxon>
        <taxon>Metazoa</taxon>
        <taxon>Ecdysozoa</taxon>
        <taxon>Arthropoda</taxon>
        <taxon>Hexapoda</taxon>
        <taxon>Insecta</taxon>
        <taxon>Pterygota</taxon>
        <taxon>Neoptera</taxon>
        <taxon>Paraneoptera</taxon>
        <taxon>Hemiptera</taxon>
        <taxon>Heteroptera</taxon>
        <taxon>Panheteroptera</taxon>
        <taxon>Cimicomorpha</taxon>
        <taxon>Reduviidae</taxon>
        <taxon>Harpactorinae</taxon>
        <taxon>Harpactorini</taxon>
        <taxon>Rhynocoris</taxon>
    </lineage>
</organism>
<evidence type="ECO:0000259" key="9">
    <source>
        <dbReference type="PROSITE" id="PS50207"/>
    </source>
</evidence>
<proteinExistence type="inferred from homology"/>
<evidence type="ECO:0000256" key="2">
    <source>
        <dbReference type="ARBA" id="ARBA00022670"/>
    </source>
</evidence>
<comment type="caution">
    <text evidence="11">The sequence shown here is derived from an EMBL/GenBank/DDBJ whole genome shotgun (WGS) entry which is preliminary data.</text>
</comment>
<name>A0AAW1D5G3_9HEMI</name>
<dbReference type="GO" id="GO:0006508">
    <property type="term" value="P:proteolysis"/>
    <property type="evidence" value="ECO:0007669"/>
    <property type="project" value="UniProtKB-KW"/>
</dbReference>
<dbReference type="InterPro" id="IPR002138">
    <property type="entry name" value="Pept_C14_p10"/>
</dbReference>
<keyword evidence="2" id="KW-0645">Protease</keyword>
<dbReference type="InterPro" id="IPR029030">
    <property type="entry name" value="Caspase-like_dom_sf"/>
</dbReference>
<dbReference type="GO" id="GO:0045476">
    <property type="term" value="P:nurse cell apoptotic process"/>
    <property type="evidence" value="ECO:0007669"/>
    <property type="project" value="UniProtKB-ARBA"/>
</dbReference>
<dbReference type="Gene3D" id="3.40.50.1460">
    <property type="match status" value="1"/>
</dbReference>
<dbReference type="SUPFAM" id="SSF52129">
    <property type="entry name" value="Caspase-like"/>
    <property type="match status" value="1"/>
</dbReference>
<feature type="compositionally biased region" description="Polar residues" evidence="8">
    <location>
        <begin position="209"/>
        <end position="219"/>
    </location>
</feature>
<keyword evidence="6" id="KW-0865">Zymogen</keyword>
<sequence length="492" mass="55646">MEEEQTTTVRSITIKKTGIRSERLTVYETGSDISREEVYQDFEEYTPGEFSNSYDGDDEVFLDDTSSEHNVPKPRNRRRSDVVDSIGDASPAKDNHFFPDYLSAQSPPDYQTSTVTNELTRTGSINNRGRVISSVGSPPITPGSDFGYVSGSGGSASGSIGYGGVLTPPSLLHYKPMWSSVRIPVYSDQTDIGVRRTKWEDHTDAKPTNPAQTPGGSGDIHQSYNINLYKYNTTIEAQMPVRRESEEYNMSHPRRGIAVIFNNEEFRSEPTRKGSDNDVVALLNMYQLLGFEVEVYNNLDLDKLRATINNLTQLDYSDCDCLSITVLTHGLESNYLHARDLLYRVENLWQPFTADQCPTLAGKPKLFFIQACRGQNFDNGVRLVSRTQTDGAGGDSYKIPKMADFLIVFSTVEGFYSWRNPENGTWFIQSLCRVISENYESTDLLKMMTKVCRSVAIDYESYNDMFIEQHQQKQVPSLYSTLIRDVYFRSKV</sequence>
<protein>
    <recommendedName>
        <fullName evidence="13">Caspase-1</fullName>
    </recommendedName>
</protein>
<dbReference type="Proteomes" id="UP001461498">
    <property type="component" value="Unassembled WGS sequence"/>
</dbReference>
<dbReference type="InterPro" id="IPR001309">
    <property type="entry name" value="Pept_C14_p20"/>
</dbReference>
<evidence type="ECO:0000256" key="7">
    <source>
        <dbReference type="RuleBase" id="RU003971"/>
    </source>
</evidence>
<keyword evidence="12" id="KW-1185">Reference proteome</keyword>
<dbReference type="GO" id="GO:0004197">
    <property type="term" value="F:cysteine-type endopeptidase activity"/>
    <property type="evidence" value="ECO:0007669"/>
    <property type="project" value="InterPro"/>
</dbReference>
<evidence type="ECO:0000256" key="8">
    <source>
        <dbReference type="SAM" id="MobiDB-lite"/>
    </source>
</evidence>
<dbReference type="PROSITE" id="PS50207">
    <property type="entry name" value="CASPASE_P10"/>
    <property type="match status" value="1"/>
</dbReference>
<dbReference type="InterPro" id="IPR052039">
    <property type="entry name" value="Caspase-related_regulators"/>
</dbReference>
<dbReference type="GO" id="GO:1990525">
    <property type="term" value="F:BIR domain binding"/>
    <property type="evidence" value="ECO:0007669"/>
    <property type="project" value="UniProtKB-ARBA"/>
</dbReference>
<dbReference type="InterPro" id="IPR033139">
    <property type="entry name" value="Caspase_cys_AS"/>
</dbReference>
<evidence type="ECO:0000256" key="5">
    <source>
        <dbReference type="ARBA" id="ARBA00022807"/>
    </source>
</evidence>
<dbReference type="InterPro" id="IPR011600">
    <property type="entry name" value="Pept_C14_caspase"/>
</dbReference>
<dbReference type="GO" id="GO:0016322">
    <property type="term" value="P:neuron remodeling"/>
    <property type="evidence" value="ECO:0007669"/>
    <property type="project" value="UniProtKB-ARBA"/>
</dbReference>
<comment type="similarity">
    <text evidence="1 7">Belongs to the peptidase C14A family.</text>
</comment>
<dbReference type="PROSITE" id="PS50208">
    <property type="entry name" value="CASPASE_P20"/>
    <property type="match status" value="1"/>
</dbReference>
<evidence type="ECO:0000313" key="11">
    <source>
        <dbReference type="EMBL" id="KAK9506203.1"/>
    </source>
</evidence>
<evidence type="ECO:0008006" key="13">
    <source>
        <dbReference type="Google" id="ProtNLM"/>
    </source>
</evidence>
<evidence type="ECO:0000256" key="1">
    <source>
        <dbReference type="ARBA" id="ARBA00010134"/>
    </source>
</evidence>
<dbReference type="EMBL" id="JAPXFL010000005">
    <property type="protein sequence ID" value="KAK9506203.1"/>
    <property type="molecule type" value="Genomic_DNA"/>
</dbReference>
<dbReference type="SMART" id="SM00115">
    <property type="entry name" value="CASc"/>
    <property type="match status" value="1"/>
</dbReference>
<reference evidence="11 12" key="1">
    <citation type="submission" date="2022-12" db="EMBL/GenBank/DDBJ databases">
        <title>Chromosome-level genome assembly of true bugs.</title>
        <authorList>
            <person name="Ma L."/>
            <person name="Li H."/>
        </authorList>
    </citation>
    <scope>NUCLEOTIDE SEQUENCE [LARGE SCALE GENOMIC DNA]</scope>
    <source>
        <strain evidence="11">Lab_2022b</strain>
    </source>
</reference>
<dbReference type="FunFam" id="3.40.50.1460:FF:000001">
    <property type="entry name" value="Caspase-3 preproprotein"/>
    <property type="match status" value="1"/>
</dbReference>
<gene>
    <name evidence="11" type="ORF">O3M35_008179</name>
</gene>
<feature type="domain" description="Caspase family p20" evidence="10">
    <location>
        <begin position="254"/>
        <end position="376"/>
    </location>
</feature>
<dbReference type="InterPro" id="IPR015917">
    <property type="entry name" value="Pept_C14A"/>
</dbReference>
<evidence type="ECO:0000313" key="12">
    <source>
        <dbReference type="Proteomes" id="UP001461498"/>
    </source>
</evidence>
<dbReference type="PRINTS" id="PR00376">
    <property type="entry name" value="IL1BCENZYME"/>
</dbReference>
<keyword evidence="5" id="KW-0788">Thiol protease</keyword>
<evidence type="ECO:0000259" key="10">
    <source>
        <dbReference type="PROSITE" id="PS50208"/>
    </source>
</evidence>
<dbReference type="GO" id="GO:0045751">
    <property type="term" value="P:negative regulation of Toll signaling pathway"/>
    <property type="evidence" value="ECO:0007669"/>
    <property type="project" value="UniProtKB-ARBA"/>
</dbReference>
<evidence type="ECO:0000256" key="3">
    <source>
        <dbReference type="ARBA" id="ARBA00022703"/>
    </source>
</evidence>
<feature type="region of interest" description="Disordered" evidence="8">
    <location>
        <begin position="198"/>
        <end position="219"/>
    </location>
</feature>
<accession>A0AAW1D5G3</accession>
<evidence type="ECO:0000256" key="6">
    <source>
        <dbReference type="ARBA" id="ARBA00023145"/>
    </source>
</evidence>
<feature type="domain" description="Caspase family p10" evidence="9">
    <location>
        <begin position="395"/>
        <end position="490"/>
    </location>
</feature>
<evidence type="ECO:0000256" key="4">
    <source>
        <dbReference type="ARBA" id="ARBA00022801"/>
    </source>
</evidence>
<dbReference type="PROSITE" id="PS01122">
    <property type="entry name" value="CASPASE_CYS"/>
    <property type="match status" value="1"/>
</dbReference>
<dbReference type="CDD" id="cd00032">
    <property type="entry name" value="CASc"/>
    <property type="match status" value="1"/>
</dbReference>
<dbReference type="PANTHER" id="PTHR22576:SF41">
    <property type="entry name" value="CASPASE 14, APOPTOSIS-RELATED CYSTEINE PEPTIDASE"/>
    <property type="match status" value="1"/>
</dbReference>
<keyword evidence="4" id="KW-0378">Hydrolase</keyword>
<dbReference type="Pfam" id="PF00656">
    <property type="entry name" value="Peptidase_C14"/>
    <property type="match status" value="1"/>
</dbReference>
<dbReference type="AlphaFoldDB" id="A0AAW1D5G3"/>